<dbReference type="Pfam" id="PF21394">
    <property type="entry name" value="Beta-ketacyl_N"/>
    <property type="match status" value="1"/>
</dbReference>
<dbReference type="Pfam" id="PF13602">
    <property type="entry name" value="ADH_zinc_N_2"/>
    <property type="match status" value="1"/>
</dbReference>
<dbReference type="InterPro" id="IPR015421">
    <property type="entry name" value="PyrdxlP-dep_Trfase_major"/>
</dbReference>
<dbReference type="SMART" id="SM00827">
    <property type="entry name" value="PKS_AT"/>
    <property type="match status" value="1"/>
</dbReference>
<dbReference type="Gene3D" id="3.90.180.10">
    <property type="entry name" value="Medium-chain alcohol dehydrogenases, catalytic domain"/>
    <property type="match status" value="1"/>
</dbReference>
<keyword evidence="2" id="KW-0596">Phosphopantetheine</keyword>
<dbReference type="InterPro" id="IPR050091">
    <property type="entry name" value="PKS_NRPS_Biosynth_Enz"/>
</dbReference>
<dbReference type="InterPro" id="IPR032821">
    <property type="entry name" value="PKS_assoc"/>
</dbReference>
<dbReference type="InterPro" id="IPR042104">
    <property type="entry name" value="PKS_dehydratase_sf"/>
</dbReference>
<dbReference type="Pfam" id="PF16197">
    <property type="entry name" value="KAsynt_C_assoc"/>
    <property type="match status" value="1"/>
</dbReference>
<dbReference type="InterPro" id="IPR001917">
    <property type="entry name" value="Aminotrans_II_pyridoxalP_BS"/>
</dbReference>
<evidence type="ECO:0000256" key="1">
    <source>
        <dbReference type="ARBA" id="ARBA00001933"/>
    </source>
</evidence>
<dbReference type="Pfam" id="PF02801">
    <property type="entry name" value="Ketoacyl-synt_C"/>
    <property type="match status" value="1"/>
</dbReference>
<keyword evidence="3" id="KW-0597">Phosphoprotein</keyword>
<protein>
    <submittedName>
        <fullName evidence="11">Beta-ketoacyl synthase</fullName>
    </submittedName>
</protein>
<feature type="region of interest" description="N-terminal hotdog fold" evidence="7">
    <location>
        <begin position="904"/>
        <end position="1023"/>
    </location>
</feature>
<comment type="cofactor">
    <cofactor evidence="1">
        <name>pyridoxal 5'-phosphate</name>
        <dbReference type="ChEBI" id="CHEBI:597326"/>
    </cofactor>
</comment>
<evidence type="ECO:0000259" key="9">
    <source>
        <dbReference type="PROSITE" id="PS52004"/>
    </source>
</evidence>
<name>A0AAD3GA46_MICAE</name>
<dbReference type="InterPro" id="IPR049490">
    <property type="entry name" value="C883_1060-like_KR_N"/>
</dbReference>
<dbReference type="InterPro" id="IPR001227">
    <property type="entry name" value="Ac_transferase_dom_sf"/>
</dbReference>
<reference evidence="11 12" key="1">
    <citation type="submission" date="2019-02" db="EMBL/GenBank/DDBJ databases">
        <title>Draft genome sequence of Arthrospira platensis NIES-3807.</title>
        <authorList>
            <person name="Yamaguchi H."/>
            <person name="Suzuki S."/>
            <person name="Kawachi M."/>
        </authorList>
    </citation>
    <scope>NUCLEOTIDE SEQUENCE [LARGE SCALE GENOMIC DNA]</scope>
    <source>
        <strain evidence="11 12">NIES-3807</strain>
    </source>
</reference>
<evidence type="ECO:0000256" key="5">
    <source>
        <dbReference type="ARBA" id="ARBA00022898"/>
    </source>
</evidence>
<dbReference type="InterPro" id="IPR020843">
    <property type="entry name" value="ER"/>
</dbReference>
<dbReference type="InterPro" id="IPR057326">
    <property type="entry name" value="KR_dom"/>
</dbReference>
<dbReference type="SUPFAM" id="SSF52151">
    <property type="entry name" value="FabD/lysophospholipase-like"/>
    <property type="match status" value="1"/>
</dbReference>
<dbReference type="GO" id="GO:0004312">
    <property type="term" value="F:fatty acid synthase activity"/>
    <property type="evidence" value="ECO:0007669"/>
    <property type="project" value="TreeGrafter"/>
</dbReference>
<dbReference type="InterPro" id="IPR011032">
    <property type="entry name" value="GroES-like_sf"/>
</dbReference>
<dbReference type="CDD" id="cd08955">
    <property type="entry name" value="KR_2_FAS_SDR_x"/>
    <property type="match status" value="1"/>
</dbReference>
<feature type="active site" description="Proton acceptor; for dehydratase activity" evidence="7">
    <location>
        <position position="936"/>
    </location>
</feature>
<dbReference type="InterPro" id="IPR049551">
    <property type="entry name" value="PKS_DH_C"/>
</dbReference>
<dbReference type="InterPro" id="IPR004839">
    <property type="entry name" value="Aminotransferase_I/II_large"/>
</dbReference>
<dbReference type="CDD" id="cd05195">
    <property type="entry name" value="enoyl_red"/>
    <property type="match status" value="1"/>
</dbReference>
<dbReference type="InterPro" id="IPR013154">
    <property type="entry name" value="ADH-like_N"/>
</dbReference>
<dbReference type="SMART" id="SM00823">
    <property type="entry name" value="PKS_PP"/>
    <property type="match status" value="1"/>
</dbReference>
<keyword evidence="4" id="KW-0808">Transferase</keyword>
<dbReference type="InterPro" id="IPR014030">
    <property type="entry name" value="Ketoacyl_synth_N"/>
</dbReference>
<dbReference type="SMART" id="SM00825">
    <property type="entry name" value="PKS_KS"/>
    <property type="match status" value="1"/>
</dbReference>
<dbReference type="InterPro" id="IPR016036">
    <property type="entry name" value="Malonyl_transacylase_ACP-bd"/>
</dbReference>
<dbReference type="InterPro" id="IPR036736">
    <property type="entry name" value="ACP-like_sf"/>
</dbReference>
<dbReference type="Gene3D" id="3.40.366.10">
    <property type="entry name" value="Malonyl-Coenzyme A Acyl Carrier Protein, domain 2"/>
    <property type="match status" value="1"/>
</dbReference>
<dbReference type="InterPro" id="IPR049900">
    <property type="entry name" value="PKS_mFAS_DH"/>
</dbReference>
<feature type="domain" description="PKS/mFAS DH" evidence="10">
    <location>
        <begin position="904"/>
        <end position="1178"/>
    </location>
</feature>
<proteinExistence type="predicted"/>
<dbReference type="Proteomes" id="UP000441080">
    <property type="component" value="Unassembled WGS sequence"/>
</dbReference>
<dbReference type="InterPro" id="IPR015424">
    <property type="entry name" value="PyrdxlP-dep_Trfase"/>
</dbReference>
<evidence type="ECO:0000256" key="6">
    <source>
        <dbReference type="ARBA" id="ARBA00023268"/>
    </source>
</evidence>
<dbReference type="PROSITE" id="PS50075">
    <property type="entry name" value="CARRIER"/>
    <property type="match status" value="1"/>
</dbReference>
<dbReference type="PROSITE" id="PS00606">
    <property type="entry name" value="KS3_1"/>
    <property type="match status" value="1"/>
</dbReference>
<dbReference type="Pfam" id="PF00698">
    <property type="entry name" value="Acyl_transf_1"/>
    <property type="match status" value="1"/>
</dbReference>
<dbReference type="Pfam" id="PF00109">
    <property type="entry name" value="ketoacyl-synt"/>
    <property type="match status" value="1"/>
</dbReference>
<dbReference type="InterPro" id="IPR014043">
    <property type="entry name" value="Acyl_transferase_dom"/>
</dbReference>
<dbReference type="SUPFAM" id="SSF50129">
    <property type="entry name" value="GroES-like"/>
    <property type="match status" value="1"/>
</dbReference>
<gene>
    <name evidence="11" type="ORF">NIES3807_36260</name>
</gene>
<dbReference type="FunFam" id="3.40.366.10:FF:000002">
    <property type="entry name" value="Probable polyketide synthase 2"/>
    <property type="match status" value="1"/>
</dbReference>
<dbReference type="PANTHER" id="PTHR43775">
    <property type="entry name" value="FATTY ACID SYNTHASE"/>
    <property type="match status" value="1"/>
</dbReference>
<dbReference type="InterPro" id="IPR020807">
    <property type="entry name" value="PKS_DH"/>
</dbReference>
<evidence type="ECO:0000256" key="2">
    <source>
        <dbReference type="ARBA" id="ARBA00022450"/>
    </source>
</evidence>
<dbReference type="GO" id="GO:0016491">
    <property type="term" value="F:oxidoreductase activity"/>
    <property type="evidence" value="ECO:0007669"/>
    <property type="project" value="InterPro"/>
</dbReference>
<dbReference type="InterPro" id="IPR036291">
    <property type="entry name" value="NAD(P)-bd_dom_sf"/>
</dbReference>
<dbReference type="InterPro" id="IPR016039">
    <property type="entry name" value="Thiolase-like"/>
</dbReference>
<dbReference type="Gene3D" id="3.40.47.10">
    <property type="match status" value="1"/>
</dbReference>
<keyword evidence="5" id="KW-0663">Pyridoxal phosphate</keyword>
<dbReference type="EMBL" id="BJCK01000083">
    <property type="protein sequence ID" value="GCL60441.1"/>
    <property type="molecule type" value="Genomic_DNA"/>
</dbReference>
<dbReference type="Pfam" id="PF08659">
    <property type="entry name" value="KR"/>
    <property type="match status" value="1"/>
</dbReference>
<feature type="active site" description="Proton donor; for dehydratase activity" evidence="7">
    <location>
        <position position="1097"/>
    </location>
</feature>
<dbReference type="SUPFAM" id="SSF55048">
    <property type="entry name" value="Probable ACP-binding domain of malonyl-CoA ACP transacylase"/>
    <property type="match status" value="1"/>
</dbReference>
<dbReference type="PANTHER" id="PTHR43775:SF37">
    <property type="entry name" value="SI:DKEY-61P9.11"/>
    <property type="match status" value="1"/>
</dbReference>
<feature type="domain" description="Carrier" evidence="8">
    <location>
        <begin position="2048"/>
        <end position="2123"/>
    </location>
</feature>
<dbReference type="Pfam" id="PF21089">
    <property type="entry name" value="PKS_DH_N"/>
    <property type="match status" value="1"/>
</dbReference>
<dbReference type="InterPro" id="IPR014031">
    <property type="entry name" value="Ketoacyl_synth_C"/>
</dbReference>
<dbReference type="RefSeq" id="WP_159297967.1">
    <property type="nucleotide sequence ID" value="NZ_BJCK01000083.1"/>
</dbReference>
<dbReference type="Pfam" id="PF08240">
    <property type="entry name" value="ADH_N"/>
    <property type="match status" value="1"/>
</dbReference>
<dbReference type="InterPro" id="IPR018201">
    <property type="entry name" value="Ketoacyl_synth_AS"/>
</dbReference>
<dbReference type="GO" id="GO:0004315">
    <property type="term" value="F:3-oxoacyl-[acyl-carrier-protein] synthase activity"/>
    <property type="evidence" value="ECO:0007669"/>
    <property type="project" value="InterPro"/>
</dbReference>
<evidence type="ECO:0000313" key="11">
    <source>
        <dbReference type="EMBL" id="GCL60441.1"/>
    </source>
</evidence>
<dbReference type="FunFam" id="3.40.50.720:FF:000209">
    <property type="entry name" value="Polyketide synthase Pks12"/>
    <property type="match status" value="1"/>
</dbReference>
<organism evidence="11 12">
    <name type="scientific">Microcystis aeruginosa NIES-3807</name>
    <dbReference type="NCBI Taxonomy" id="2517785"/>
    <lineage>
        <taxon>Bacteria</taxon>
        <taxon>Bacillati</taxon>
        <taxon>Cyanobacteriota</taxon>
        <taxon>Cyanophyceae</taxon>
        <taxon>Oscillatoriophycideae</taxon>
        <taxon>Chroococcales</taxon>
        <taxon>Microcystaceae</taxon>
        <taxon>Microcystis</taxon>
    </lineage>
</organism>
<dbReference type="CDD" id="cd06454">
    <property type="entry name" value="KBL_like"/>
    <property type="match status" value="1"/>
</dbReference>
<evidence type="ECO:0000256" key="4">
    <source>
        <dbReference type="ARBA" id="ARBA00022679"/>
    </source>
</evidence>
<evidence type="ECO:0000256" key="3">
    <source>
        <dbReference type="ARBA" id="ARBA00022553"/>
    </source>
</evidence>
<dbReference type="SUPFAM" id="SSF47336">
    <property type="entry name" value="ACP-like"/>
    <property type="match status" value="1"/>
</dbReference>
<dbReference type="Gene3D" id="1.10.1200.10">
    <property type="entry name" value="ACP-like"/>
    <property type="match status" value="1"/>
</dbReference>
<dbReference type="CDD" id="cd00833">
    <property type="entry name" value="PKS"/>
    <property type="match status" value="1"/>
</dbReference>
<dbReference type="InterPro" id="IPR009081">
    <property type="entry name" value="PP-bd_ACP"/>
</dbReference>
<dbReference type="Gene3D" id="3.10.129.110">
    <property type="entry name" value="Polyketide synthase dehydratase"/>
    <property type="match status" value="1"/>
</dbReference>
<dbReference type="Pfam" id="PF14765">
    <property type="entry name" value="PS-DH"/>
    <property type="match status" value="1"/>
</dbReference>
<accession>A0AAD3GA46</accession>
<dbReference type="SMART" id="SM00829">
    <property type="entry name" value="PKS_ER"/>
    <property type="match status" value="1"/>
</dbReference>
<dbReference type="InterPro" id="IPR016035">
    <property type="entry name" value="Acyl_Trfase/lysoPLipase"/>
</dbReference>
<dbReference type="SUPFAM" id="SSF53383">
    <property type="entry name" value="PLP-dependent transferases"/>
    <property type="match status" value="1"/>
</dbReference>
<comment type="caution">
    <text evidence="11">The sequence shown here is derived from an EMBL/GenBank/DDBJ whole genome shotgun (WGS) entry which is preliminary data.</text>
</comment>
<dbReference type="Gene3D" id="3.40.50.720">
    <property type="entry name" value="NAD(P)-binding Rossmann-like Domain"/>
    <property type="match status" value="3"/>
</dbReference>
<feature type="region of interest" description="C-terminal hotdog fold" evidence="7">
    <location>
        <begin position="1038"/>
        <end position="1178"/>
    </location>
</feature>
<evidence type="ECO:0000259" key="8">
    <source>
        <dbReference type="PROSITE" id="PS50075"/>
    </source>
</evidence>
<sequence>MSLEPIAIVGIGCRFPSADNPAAFWKLLRGGIDAVTEVPRLRWDADAYYDPDPNTPDKTPARWGGFIDSIDCFDPHFFGVAPREVPSMDPQQRLLLEVAWEALEDGLQVPERIAGSRTGVFVGIGSHDYSLMLWRKPVNDPYATTGTANCIAANRISYLLDLKGPSLSVETACSSSLVAVHLACQSIWCGESTMALAGGVNALLLPFPTIGFTKSGMMTDDGRCKSFSANANGYVRGEGAGMVVLKPLERARADGDPIYAVIRGSAVNQDGRSEGMAAPDRDAQIVVLRSAYRQAGISPHRVQYIEAHGTGTRVGDLVELEALASVLSENRDPAHPCAIGSVKTNIGHLETAAGIAGLIKVALCLHHRQIPPSLHATPLNGAINFSKSALQVQQRLSLWPDWGFPRIAGVNSFGFGGTNAHVVLEEAPAENVERSSVPLPDRPLHLLTLSAKTQAALRELAARYRAFLHDQPATALANLCASANAKRSLFPYRLALIAGTRQSLDEQLNAFESDRETPGWRSAKVLSRFASGNASLPLTPQIAFLFTGQGSQYVGMGRELYETQPLFRETINRCGEILHDLLDIPLLELLYPINPEASPIDETEYAQPALFAVEYALAKLWMSWGITPSIVCGHSLGEYTAACIAGVFSLEDGLRLVAGRGKLMASLPEDGMMLAVMAPPTTVRQAIVDSVAIAAINGPENSVISGPRVEIEPIAAAFTDQGIKTTPLKVSRAFHSPATREILASFDRLAATINYQPPRLNLISNLTGEFIDEEIATPEYWSEHLQQTVRFAAGLTTLQRHGCDVAIEIGPRPILSAIARTVWETGSSEESPLCLPSLRSGSSDWQILLQSIGELYLAGIAIDWSGFDGDRLRRPVRLPTYPFQRQSYWWKEFSLAETVPTPVHPLLGNSINDGRSGEIRFRSTLTATAPAYLADHCLDGIPVVPATAYLEIALAAAKRVESGDRPVRLREVHIDQPLILTRDSPIETVLTPDTDRGYRWEIFSGDGTIRHARGRIEIDFYPRPDISLDLANSREQCSRPVAIADHYWQCRERGLVYGPAFQGIRDLWRGEKRGLGRIQLPEPLDGDPYCVHPALLDACWQVLGAILAEETSDQIYLPITVENARIYRSFPREVWSYVSLKESGNTVRVDLRLWTENGEILADIEGLSLQAVHPRSLAHIVRSTTETGGKRCQSELSSYLYEIVWRKQPKQTSAELPIRNWLIFAPEEGPTRELAARLSERGNRCALVLPGLTYENSEGIYCVNPVNIEDFQRLLADLPFTPEGVIYGWGLALGDGIDQSGLQGTIERYCGGLLHLTQELYQISLPPRLWIAGEGTVGTDKPVSVDPLQAGLWGMGQVIRLEHPEFSCTSIALDSNNPGFLYEEILSPDGEEQILYHRGDRYVARIVPRLEEGIRSRQPVQLKISRYGSLEHLTLKGFDRAEPAPDEVEIQVYMAGLNFRDVLNALGMLQPYLEEMGFTDATEIPFGGECAGRIVRVGQEVTDWRVGDEVIAAFAIGSLASFVRVKAAFVIRKPESLTFSETATIPNAFLTAYYGLYTLGKIGPGDRILIHAAAGGVGLAAVQLAVLAGAEVFATASPNKWDTLRAIGVTRLYHSRTLDFADEIWRDTDGRGVDMVLNSLNGDFIPKNLEILAKNGRFIEIGKIGVWEEERVRQERSNIAYYLFDLLTIARQQPETITALLAELMPLFEGGSLRPLPATVFPIQESIAAFRYMAGAKHVGKVVISLAQPAPLLREDGAYLIAGGWGDLGLQVAQRLIVRGARHLILIGRGGPNPEREATIRQWRAEGATVEIVKADIADFEALRRAIANYLPTSGRKKRGRGRGKPPLRGVIQAAGLIDDGILLNQTLERFEAVMRPKVAGTWNLHLATRDCPLDFFIAFSSIVSLLGSAGQGAYVAANAFVDSLMYYRRGLGLPGLAINWGPWADTAMIERADRGKGFLAKGITPIEREWGLEVFEELMAGRETRLGVLQVDWGKFLSNLPGGDRSSFWREVRPRMEETRSIKPAPSRSAPVTHPILGVSDGKERRKRLLEYLQVRLAKVLGFDAREEIEIERDFSDFGLDSLMAVEFRNILQADFSIALGSNIAFEYPTISSLADYLLRELIRPTGTESPEESIAGEKEDGADSLSHRAIGLTGTESSEEIQEESKLLTDSFEDTPPNFYQFNLFSEYVALERDLSSFDGKKHTRNPFFVVHDGSAGNQIVVDGRELSNYSSYNYVGLAGQERVSRAAAAAIERYGTSVSASRVLSGEIAIHRELEREIADFLGTEDCIVYIGGHSTNVSTISHLFGNNDLILYDALSHNSIRVGYALSGSEAIEFPHNDWRSLEKLLQKHRRQYEKVLIVIEGIYSTDGDIAPLRPIVALKKRYKTFLMVDEAHSIGVLGATGRGIGEHFGVDRSEVDLWMGTLSKSLASCGGYIAASEAIVRYLKYSAPGFVFSVGMSPANTAAALTALQILKAEPERVQRLQERAEFFLSAARALGFDTGASAGTPIVPIIVGESERAVNLSNALFERGINVHPMVYPSVPQNGARLRFFLSCEHTEEQIRQTLEILQKTEFSV</sequence>
<dbReference type="GO" id="GO:0030170">
    <property type="term" value="F:pyridoxal phosphate binding"/>
    <property type="evidence" value="ECO:0007669"/>
    <property type="project" value="InterPro"/>
</dbReference>
<dbReference type="Pfam" id="PF00550">
    <property type="entry name" value="PP-binding"/>
    <property type="match status" value="1"/>
</dbReference>
<dbReference type="InterPro" id="IPR020806">
    <property type="entry name" value="PKS_PP-bd"/>
</dbReference>
<dbReference type="SMART" id="SM00826">
    <property type="entry name" value="PKS_DH"/>
    <property type="match status" value="1"/>
</dbReference>
<dbReference type="GO" id="GO:0031177">
    <property type="term" value="F:phosphopantetheine binding"/>
    <property type="evidence" value="ECO:0007669"/>
    <property type="project" value="InterPro"/>
</dbReference>
<dbReference type="PROSITE" id="PS52019">
    <property type="entry name" value="PKS_MFAS_DH"/>
    <property type="match status" value="1"/>
</dbReference>
<feature type="domain" description="Ketosynthase family 3 (KS3)" evidence="9">
    <location>
        <begin position="3"/>
        <end position="426"/>
    </location>
</feature>
<dbReference type="GO" id="GO:0006633">
    <property type="term" value="P:fatty acid biosynthetic process"/>
    <property type="evidence" value="ECO:0007669"/>
    <property type="project" value="InterPro"/>
</dbReference>
<dbReference type="InterPro" id="IPR049552">
    <property type="entry name" value="PKS_DH_N"/>
</dbReference>
<dbReference type="Pfam" id="PF00155">
    <property type="entry name" value="Aminotran_1_2"/>
    <property type="match status" value="1"/>
</dbReference>
<evidence type="ECO:0000256" key="7">
    <source>
        <dbReference type="PROSITE-ProRule" id="PRU01363"/>
    </source>
</evidence>
<dbReference type="SMART" id="SM01294">
    <property type="entry name" value="PKS_PP_betabranch"/>
    <property type="match status" value="1"/>
</dbReference>
<dbReference type="Gene3D" id="3.30.70.3290">
    <property type="match status" value="1"/>
</dbReference>
<dbReference type="SUPFAM" id="SSF53901">
    <property type="entry name" value="Thiolase-like"/>
    <property type="match status" value="1"/>
</dbReference>
<dbReference type="Gene3D" id="3.90.1150.10">
    <property type="entry name" value="Aspartate Aminotransferase, domain 1"/>
    <property type="match status" value="1"/>
</dbReference>
<dbReference type="InterPro" id="IPR015422">
    <property type="entry name" value="PyrdxlP-dep_Trfase_small"/>
</dbReference>
<dbReference type="SMART" id="SM00822">
    <property type="entry name" value="PKS_KR"/>
    <property type="match status" value="1"/>
</dbReference>
<dbReference type="PROSITE" id="PS52004">
    <property type="entry name" value="KS3_2"/>
    <property type="match status" value="1"/>
</dbReference>
<dbReference type="SUPFAM" id="SSF51735">
    <property type="entry name" value="NAD(P)-binding Rossmann-fold domains"/>
    <property type="match status" value="3"/>
</dbReference>
<dbReference type="FunFam" id="3.40.47.10:FF:000019">
    <property type="entry name" value="Polyketide synthase type I"/>
    <property type="match status" value="1"/>
</dbReference>
<evidence type="ECO:0000259" key="10">
    <source>
        <dbReference type="PROSITE" id="PS52019"/>
    </source>
</evidence>
<dbReference type="Gene3D" id="3.40.640.10">
    <property type="entry name" value="Type I PLP-dependent aspartate aminotransferase-like (Major domain)"/>
    <property type="match status" value="1"/>
</dbReference>
<evidence type="ECO:0000313" key="12">
    <source>
        <dbReference type="Proteomes" id="UP000441080"/>
    </source>
</evidence>
<dbReference type="InterPro" id="IPR013968">
    <property type="entry name" value="PKS_KR"/>
</dbReference>
<dbReference type="PROSITE" id="PS00599">
    <property type="entry name" value="AA_TRANSFER_CLASS_2"/>
    <property type="match status" value="1"/>
</dbReference>
<keyword evidence="6" id="KW-0511">Multifunctional enzyme</keyword>
<dbReference type="InterPro" id="IPR020841">
    <property type="entry name" value="PKS_Beta-ketoAc_synthase_dom"/>
</dbReference>